<evidence type="ECO:0000256" key="3">
    <source>
        <dbReference type="ARBA" id="ARBA00022692"/>
    </source>
</evidence>
<evidence type="ECO:0000256" key="9">
    <source>
        <dbReference type="SAM" id="Phobius"/>
    </source>
</evidence>
<dbReference type="CDD" id="cd00637">
    <property type="entry name" value="7tm_classA_rhodopsin-like"/>
    <property type="match status" value="1"/>
</dbReference>
<dbReference type="Gene3D" id="1.20.1070.10">
    <property type="entry name" value="Rhodopsin 7-helix transmembrane proteins"/>
    <property type="match status" value="1"/>
</dbReference>
<evidence type="ECO:0000313" key="12">
    <source>
        <dbReference type="Proteomes" id="UP000887567"/>
    </source>
</evidence>
<keyword evidence="4 9" id="KW-1133">Transmembrane helix</keyword>
<dbReference type="InterPro" id="IPR050569">
    <property type="entry name" value="TAAR"/>
</dbReference>
<proteinExistence type="predicted"/>
<feature type="transmembrane region" description="Helical" evidence="9">
    <location>
        <begin position="249"/>
        <end position="271"/>
    </location>
</feature>
<name>A0A913XQB7_EXADI</name>
<feature type="transmembrane region" description="Helical" evidence="9">
    <location>
        <begin position="115"/>
        <end position="138"/>
    </location>
</feature>
<evidence type="ECO:0000259" key="10">
    <source>
        <dbReference type="PROSITE" id="PS50262"/>
    </source>
</evidence>
<reference evidence="11" key="1">
    <citation type="submission" date="2022-11" db="UniProtKB">
        <authorList>
            <consortium name="EnsemblMetazoa"/>
        </authorList>
    </citation>
    <scope>IDENTIFICATION</scope>
</reference>
<dbReference type="GO" id="GO:0004930">
    <property type="term" value="F:G protein-coupled receptor activity"/>
    <property type="evidence" value="ECO:0007669"/>
    <property type="project" value="UniProtKB-KW"/>
</dbReference>
<keyword evidence="12" id="KW-1185">Reference proteome</keyword>
<dbReference type="PANTHER" id="PTHR24249:SF372">
    <property type="entry name" value="G-PROTEIN COUPLED RECEPTORS FAMILY 1 PROFILE DOMAIN-CONTAINING PROTEIN"/>
    <property type="match status" value="1"/>
</dbReference>
<protein>
    <recommendedName>
        <fullName evidence="10">G-protein coupled receptors family 1 profile domain-containing protein</fullName>
    </recommendedName>
</protein>
<dbReference type="RefSeq" id="XP_020908018.1">
    <property type="nucleotide sequence ID" value="XM_021052359.1"/>
</dbReference>
<sequence length="327" mass="36219">MAKNSTSFVNDSSSHGVCFLSVPFFDPNNMNPPGSVYPTWTFLATVNGIASLPTAVLNGLIIWTVFWDETIRSSTFNLLLGLLAVTDFLVGLLVEPIFCVLLGCFVKGCHSPCQFTMHALLMLPCCGITMVILVAASVERYLAIQHPNFYLKHVTGKRVIVTTIMTCVSTFTCLMASSAFLNKNHPSLTRVPIMIVTSVSALVILYCSVKVQLTAYRQSKTIAQQQASVQQADEQQQQEQRLKEYKKGLVMTILVGLMVVFYIPFMIVAAIEAVGGKDVTREFKYLSSPVCITFLQLQSLINPIIMTLRLSYIRQGIKNKLSFFTGN</sequence>
<dbReference type="OrthoDB" id="9938815at2759"/>
<evidence type="ECO:0000256" key="1">
    <source>
        <dbReference type="ARBA" id="ARBA00004651"/>
    </source>
</evidence>
<keyword evidence="2" id="KW-1003">Cell membrane</keyword>
<dbReference type="InterPro" id="IPR017452">
    <property type="entry name" value="GPCR_Rhodpsn_7TM"/>
</dbReference>
<evidence type="ECO:0000256" key="2">
    <source>
        <dbReference type="ARBA" id="ARBA00022475"/>
    </source>
</evidence>
<organism evidence="11 12">
    <name type="scientific">Exaiptasia diaphana</name>
    <name type="common">Tropical sea anemone</name>
    <name type="synonym">Aiptasia pulchella</name>
    <dbReference type="NCBI Taxonomy" id="2652724"/>
    <lineage>
        <taxon>Eukaryota</taxon>
        <taxon>Metazoa</taxon>
        <taxon>Cnidaria</taxon>
        <taxon>Anthozoa</taxon>
        <taxon>Hexacorallia</taxon>
        <taxon>Actiniaria</taxon>
        <taxon>Aiptasiidae</taxon>
        <taxon>Exaiptasia</taxon>
    </lineage>
</organism>
<dbReference type="PRINTS" id="PR00237">
    <property type="entry name" value="GPCRRHODOPSN"/>
</dbReference>
<feature type="transmembrane region" description="Helical" evidence="9">
    <location>
        <begin position="78"/>
        <end position="103"/>
    </location>
</feature>
<dbReference type="Pfam" id="PF00001">
    <property type="entry name" value="7tm_1"/>
    <property type="match status" value="1"/>
</dbReference>
<keyword evidence="8" id="KW-0807">Transducer</keyword>
<dbReference type="Proteomes" id="UP000887567">
    <property type="component" value="Unplaced"/>
</dbReference>
<accession>A0A913XQB7</accession>
<feature type="transmembrane region" description="Helical" evidence="9">
    <location>
        <begin position="187"/>
        <end position="209"/>
    </location>
</feature>
<dbReference type="EnsemblMetazoa" id="XM_021052359.1">
    <property type="protein sequence ID" value="XP_020908018.1"/>
    <property type="gene ID" value="LOC110246058"/>
</dbReference>
<keyword evidence="6 9" id="KW-0472">Membrane</keyword>
<evidence type="ECO:0000256" key="7">
    <source>
        <dbReference type="ARBA" id="ARBA00023170"/>
    </source>
</evidence>
<evidence type="ECO:0000256" key="6">
    <source>
        <dbReference type="ARBA" id="ARBA00023136"/>
    </source>
</evidence>
<feature type="transmembrane region" description="Helical" evidence="9">
    <location>
        <begin position="40"/>
        <end position="66"/>
    </location>
</feature>
<dbReference type="PANTHER" id="PTHR24249">
    <property type="entry name" value="HISTAMINE RECEPTOR-RELATED G-PROTEIN COUPLED RECEPTOR"/>
    <property type="match status" value="1"/>
</dbReference>
<dbReference type="GO" id="GO:0005886">
    <property type="term" value="C:plasma membrane"/>
    <property type="evidence" value="ECO:0007669"/>
    <property type="project" value="UniProtKB-SubCell"/>
</dbReference>
<keyword evidence="7" id="KW-0675">Receptor</keyword>
<evidence type="ECO:0000256" key="8">
    <source>
        <dbReference type="ARBA" id="ARBA00023224"/>
    </source>
</evidence>
<feature type="domain" description="G-protein coupled receptors family 1 profile" evidence="10">
    <location>
        <begin position="57"/>
        <end position="306"/>
    </location>
</feature>
<dbReference type="SUPFAM" id="SSF81321">
    <property type="entry name" value="Family A G protein-coupled receptor-like"/>
    <property type="match status" value="1"/>
</dbReference>
<dbReference type="AlphaFoldDB" id="A0A913XQB7"/>
<evidence type="ECO:0000313" key="11">
    <source>
        <dbReference type="EnsemblMetazoa" id="XP_020908018.1"/>
    </source>
</evidence>
<dbReference type="PROSITE" id="PS50262">
    <property type="entry name" value="G_PROTEIN_RECEP_F1_2"/>
    <property type="match status" value="1"/>
</dbReference>
<evidence type="ECO:0000256" key="4">
    <source>
        <dbReference type="ARBA" id="ARBA00022989"/>
    </source>
</evidence>
<dbReference type="GeneID" id="110246058"/>
<dbReference type="KEGG" id="epa:110246058"/>
<keyword evidence="3 9" id="KW-0812">Transmembrane</keyword>
<feature type="transmembrane region" description="Helical" evidence="9">
    <location>
        <begin position="283"/>
        <end position="305"/>
    </location>
</feature>
<evidence type="ECO:0000256" key="5">
    <source>
        <dbReference type="ARBA" id="ARBA00023040"/>
    </source>
</evidence>
<feature type="transmembrane region" description="Helical" evidence="9">
    <location>
        <begin position="159"/>
        <end position="181"/>
    </location>
</feature>
<keyword evidence="5" id="KW-0297">G-protein coupled receptor</keyword>
<comment type="subcellular location">
    <subcellularLocation>
        <location evidence="1">Cell membrane</location>
        <topology evidence="1">Multi-pass membrane protein</topology>
    </subcellularLocation>
</comment>
<dbReference type="InterPro" id="IPR000276">
    <property type="entry name" value="GPCR_Rhodpsn"/>
</dbReference>